<keyword evidence="3" id="KW-0963">Cytoplasm</keyword>
<feature type="compositionally biased region" description="Polar residues" evidence="6">
    <location>
        <begin position="237"/>
        <end position="253"/>
    </location>
</feature>
<dbReference type="InterPro" id="IPR008604">
    <property type="entry name" value="MAP7_fam"/>
</dbReference>
<evidence type="ECO:0000313" key="8">
    <source>
        <dbReference type="RefSeq" id="XP_032829487.1"/>
    </source>
</evidence>
<dbReference type="InterPro" id="IPR051483">
    <property type="entry name" value="MAP7_domain-containing"/>
</dbReference>
<feature type="region of interest" description="Disordered" evidence="6">
    <location>
        <begin position="202"/>
        <end position="520"/>
    </location>
</feature>
<name>A0AAJ7U734_PETMA</name>
<comment type="subcellular location">
    <subcellularLocation>
        <location evidence="1">Cytoplasm</location>
        <location evidence="1">Cytoskeleton</location>
    </subcellularLocation>
</comment>
<evidence type="ECO:0000256" key="1">
    <source>
        <dbReference type="ARBA" id="ARBA00004245"/>
    </source>
</evidence>
<keyword evidence="7" id="KW-1185">Reference proteome</keyword>
<dbReference type="GO" id="GO:0015630">
    <property type="term" value="C:microtubule cytoskeleton"/>
    <property type="evidence" value="ECO:0007669"/>
    <property type="project" value="InterPro"/>
</dbReference>
<feature type="compositionally biased region" description="Acidic residues" evidence="6">
    <location>
        <begin position="552"/>
        <end position="570"/>
    </location>
</feature>
<proteinExistence type="inferred from homology"/>
<dbReference type="Pfam" id="PF05672">
    <property type="entry name" value="MAP7"/>
    <property type="match status" value="1"/>
</dbReference>
<feature type="compositionally biased region" description="Low complexity" evidence="6">
    <location>
        <begin position="595"/>
        <end position="604"/>
    </location>
</feature>
<evidence type="ECO:0000256" key="3">
    <source>
        <dbReference type="ARBA" id="ARBA00022490"/>
    </source>
</evidence>
<evidence type="ECO:0000313" key="7">
    <source>
        <dbReference type="Proteomes" id="UP001318040"/>
    </source>
</evidence>
<feature type="region of interest" description="Disordered" evidence="6">
    <location>
        <begin position="1"/>
        <end position="83"/>
    </location>
</feature>
<evidence type="ECO:0000256" key="6">
    <source>
        <dbReference type="SAM" id="MobiDB-lite"/>
    </source>
</evidence>
<feature type="region of interest" description="Disordered" evidence="6">
    <location>
        <begin position="543"/>
        <end position="724"/>
    </location>
</feature>
<feature type="compositionally biased region" description="Basic and acidic residues" evidence="6">
    <location>
        <begin position="13"/>
        <end position="79"/>
    </location>
</feature>
<sequence>METISVLEGANGKMEDKLRQAKERREEQEKLLAARERAWQEREERARLHQEQQRDERRRRVEQQRERDEKRRAAADEKRRHLTTVEQVQPIIQRSLERRGSLDTRRKRWSWGGSSSVAASPNSPVQEGGRSLASNMSQPKPGDSFINRRFSASSAGICGSPDRAPSSFERRPSDLNVVSRLMAPTRSSLARSRSCAVLSLTGLASGGRVGSSGGPVIPPNRPLRSRSGDRLSKDSSDNGSSQDLETSSRSQETLPAMRREAAHSKRSPSPATEANDKTPTSPAGGMARLPSPAKSSPARRRRTSPGNATPQSPSRHRPPSPGNPRQARRSGERTKERAATPGDVKSPGTPEKKLPRGAKSKDKEASEAPAEQANAGDNRAGTSNAEEATRLLGEKRRQAREQREREEVERRVREENERLMKEELARRKAEERLRREEEARRAEEQRARDAAEREARAVVERLQHERDEHNKLVDLQRQREEAEARALEEAERQRQEREKVFQREEQERQERKKRLEQIMSRTRKPYKADVGKSVLEPIVAVEESQNKGLDFISEDDSGQTEDFAAEEDKEEVPLGGSPDGCENGGRAGVGRDDALGSALASDGSLSEEKADAPGKIPGHVLPAAAEAFDEVQSMDVSPVSKDDGLSGPDFSPLYEPGPALTGVPGCDEDDLLSSRGDGDGAEDQDDAGGDDGESPLGRRRPPASLAADFRPPAAHRADDMSNSNVVPSSVIVSAVSSDICPSIPTVGNGALLEL</sequence>
<comment type="similarity">
    <text evidence="2">Belongs to the MAP7 family.</text>
</comment>
<feature type="compositionally biased region" description="Low complexity" evidence="6">
    <location>
        <begin position="287"/>
        <end position="296"/>
    </location>
</feature>
<gene>
    <name evidence="8" type="primary">LOC116953412</name>
</gene>
<feature type="compositionally biased region" description="Basic and acidic residues" evidence="6">
    <location>
        <begin position="226"/>
        <end position="236"/>
    </location>
</feature>
<feature type="compositionally biased region" description="Basic and acidic residues" evidence="6">
    <location>
        <begin position="387"/>
        <end position="516"/>
    </location>
</feature>
<dbReference type="PANTHER" id="PTHR15073">
    <property type="entry name" value="MICROTUBULE-ASSOCIATED PROTEIN"/>
    <property type="match status" value="1"/>
</dbReference>
<evidence type="ECO:0000256" key="4">
    <source>
        <dbReference type="ARBA" id="ARBA00023054"/>
    </source>
</evidence>
<keyword evidence="4" id="KW-0175">Coiled coil</keyword>
<dbReference type="Proteomes" id="UP001318040">
    <property type="component" value="Chromosome 51"/>
</dbReference>
<feature type="compositionally biased region" description="Basic and acidic residues" evidence="6">
    <location>
        <begin position="329"/>
        <end position="338"/>
    </location>
</feature>
<keyword evidence="5" id="KW-0206">Cytoskeleton</keyword>
<feature type="compositionally biased region" description="Basic and acidic residues" evidence="6">
    <location>
        <begin position="350"/>
        <end position="366"/>
    </location>
</feature>
<dbReference type="AlphaFoldDB" id="A0AAJ7U734"/>
<dbReference type="RefSeq" id="XP_032829487.1">
    <property type="nucleotide sequence ID" value="XM_032973596.1"/>
</dbReference>
<feature type="compositionally biased region" description="Polar residues" evidence="6">
    <location>
        <begin position="267"/>
        <end position="281"/>
    </location>
</feature>
<dbReference type="GO" id="GO:0000226">
    <property type="term" value="P:microtubule cytoskeleton organization"/>
    <property type="evidence" value="ECO:0007669"/>
    <property type="project" value="InterPro"/>
</dbReference>
<feature type="region of interest" description="Disordered" evidence="6">
    <location>
        <begin position="96"/>
        <end position="147"/>
    </location>
</feature>
<protein>
    <submittedName>
        <fullName evidence="8">Ensconsin-like isoform X1</fullName>
    </submittedName>
</protein>
<dbReference type="PANTHER" id="PTHR15073:SF1">
    <property type="entry name" value="RETICULOCYTE-BINDING PROTEIN HOMOLOG 2A"/>
    <property type="match status" value="1"/>
</dbReference>
<evidence type="ECO:0000256" key="5">
    <source>
        <dbReference type="ARBA" id="ARBA00023212"/>
    </source>
</evidence>
<feature type="compositionally biased region" description="Low complexity" evidence="6">
    <location>
        <begin position="110"/>
        <end position="125"/>
    </location>
</feature>
<reference evidence="8" key="1">
    <citation type="submission" date="2025-08" db="UniProtKB">
        <authorList>
            <consortium name="RefSeq"/>
        </authorList>
    </citation>
    <scope>IDENTIFICATION</scope>
    <source>
        <tissue evidence="8">Sperm</tissue>
    </source>
</reference>
<dbReference type="KEGG" id="pmrn:116953412"/>
<evidence type="ECO:0000256" key="2">
    <source>
        <dbReference type="ARBA" id="ARBA00007525"/>
    </source>
</evidence>
<feature type="compositionally biased region" description="Acidic residues" evidence="6">
    <location>
        <begin position="679"/>
        <end position="693"/>
    </location>
</feature>
<accession>A0AAJ7U734</accession>
<feature type="compositionally biased region" description="Gly residues" evidence="6">
    <location>
        <begin position="204"/>
        <end position="213"/>
    </location>
</feature>
<organism evidence="7 8">
    <name type="scientific">Petromyzon marinus</name>
    <name type="common">Sea lamprey</name>
    <dbReference type="NCBI Taxonomy" id="7757"/>
    <lineage>
        <taxon>Eukaryota</taxon>
        <taxon>Metazoa</taxon>
        <taxon>Chordata</taxon>
        <taxon>Craniata</taxon>
        <taxon>Vertebrata</taxon>
        <taxon>Cyclostomata</taxon>
        <taxon>Hyperoartia</taxon>
        <taxon>Petromyzontiformes</taxon>
        <taxon>Petromyzontidae</taxon>
        <taxon>Petromyzon</taxon>
    </lineage>
</organism>